<feature type="coiled-coil region" evidence="1">
    <location>
        <begin position="22"/>
        <end position="70"/>
    </location>
</feature>
<dbReference type="Proteomes" id="UP001152484">
    <property type="component" value="Unassembled WGS sequence"/>
</dbReference>
<dbReference type="AlphaFoldDB" id="A0A9P0YQJ5"/>
<proteinExistence type="predicted"/>
<accession>A0A9P0YQJ5</accession>
<comment type="caution">
    <text evidence="2">The sequence shown here is derived from an EMBL/GenBank/DDBJ whole genome shotgun (WGS) entry which is preliminary data.</text>
</comment>
<gene>
    <name evidence="2" type="ORF">CEURO_LOCUS4147</name>
</gene>
<organism evidence="2 3">
    <name type="scientific">Cuscuta europaea</name>
    <name type="common">European dodder</name>
    <dbReference type="NCBI Taxonomy" id="41803"/>
    <lineage>
        <taxon>Eukaryota</taxon>
        <taxon>Viridiplantae</taxon>
        <taxon>Streptophyta</taxon>
        <taxon>Embryophyta</taxon>
        <taxon>Tracheophyta</taxon>
        <taxon>Spermatophyta</taxon>
        <taxon>Magnoliopsida</taxon>
        <taxon>eudicotyledons</taxon>
        <taxon>Gunneridae</taxon>
        <taxon>Pentapetalae</taxon>
        <taxon>asterids</taxon>
        <taxon>lamiids</taxon>
        <taxon>Solanales</taxon>
        <taxon>Convolvulaceae</taxon>
        <taxon>Cuscuteae</taxon>
        <taxon>Cuscuta</taxon>
        <taxon>Cuscuta subgen. Cuscuta</taxon>
    </lineage>
</organism>
<keyword evidence="3" id="KW-1185">Reference proteome</keyword>
<evidence type="ECO:0000256" key="1">
    <source>
        <dbReference type="SAM" id="Coils"/>
    </source>
</evidence>
<protein>
    <submittedName>
        <fullName evidence="2">Uncharacterized protein</fullName>
    </submittedName>
</protein>
<dbReference type="EMBL" id="CAMAPE010000008">
    <property type="protein sequence ID" value="CAH9071995.1"/>
    <property type="molecule type" value="Genomic_DNA"/>
</dbReference>
<dbReference type="OrthoDB" id="10410994at2759"/>
<evidence type="ECO:0000313" key="3">
    <source>
        <dbReference type="Proteomes" id="UP001152484"/>
    </source>
</evidence>
<keyword evidence="1" id="KW-0175">Coiled coil</keyword>
<reference evidence="2" key="1">
    <citation type="submission" date="2022-07" db="EMBL/GenBank/DDBJ databases">
        <authorList>
            <person name="Macas J."/>
            <person name="Novak P."/>
            <person name="Neumann P."/>
        </authorList>
    </citation>
    <scope>NUCLEOTIDE SEQUENCE</scope>
</reference>
<sequence>MEDLHQDVIEPLVKHVDELHKINTLNDKVKELELKLREFEEMIVLDSNKRNLMKEEIQQVKIAYAHMESQKPISKNNNWRGKWMDVLMTISKCHQYSQYTLKYQSLLQND</sequence>
<evidence type="ECO:0000313" key="2">
    <source>
        <dbReference type="EMBL" id="CAH9071995.1"/>
    </source>
</evidence>
<name>A0A9P0YQJ5_CUSEU</name>